<dbReference type="AlphaFoldDB" id="A0A3P8CNI5"/>
<proteinExistence type="predicted"/>
<protein>
    <submittedName>
        <fullName evidence="3">DUF3444 domain-containing protein</fullName>
    </submittedName>
</protein>
<keyword evidence="2" id="KW-1185">Reference proteome</keyword>
<reference evidence="3" key="2">
    <citation type="submission" date="2019-09" db="UniProtKB">
        <authorList>
            <consortium name="WormBaseParasite"/>
        </authorList>
    </citation>
    <scope>IDENTIFICATION</scope>
</reference>
<evidence type="ECO:0000313" key="3">
    <source>
        <dbReference type="WBParaSite" id="HPBE_0002062001-mRNA-1"/>
    </source>
</evidence>
<dbReference type="Proteomes" id="UP000050761">
    <property type="component" value="Unassembled WGS sequence"/>
</dbReference>
<organism evidence="1">
    <name type="scientific">Heligmosomoides polygyrus</name>
    <name type="common">Parasitic roundworm</name>
    <dbReference type="NCBI Taxonomy" id="6339"/>
    <lineage>
        <taxon>Eukaryota</taxon>
        <taxon>Metazoa</taxon>
        <taxon>Ecdysozoa</taxon>
        <taxon>Nematoda</taxon>
        <taxon>Chromadorea</taxon>
        <taxon>Rhabditida</taxon>
        <taxon>Rhabditina</taxon>
        <taxon>Rhabditomorpha</taxon>
        <taxon>Strongyloidea</taxon>
        <taxon>Heligmosomidae</taxon>
        <taxon>Heligmosomoides</taxon>
    </lineage>
</organism>
<dbReference type="EMBL" id="UZAH01032308">
    <property type="protein sequence ID" value="VDP21014.1"/>
    <property type="molecule type" value="Genomic_DNA"/>
</dbReference>
<dbReference type="OrthoDB" id="5826793at2759"/>
<gene>
    <name evidence="1" type="ORF">HPBE_LOCUS20619</name>
</gene>
<evidence type="ECO:0000313" key="2">
    <source>
        <dbReference type="Proteomes" id="UP000050761"/>
    </source>
</evidence>
<sequence>MSRVRPSTIRSTIFMLCESKRNQRFCCESHSFRRILSKGRNVPLIFYARNSTLDVLLYFRWVVTTPDAEDATYLNSTQLAEIYKQSDEDSGVDMEVYGWKNEGSMISSESSGPSKFAKAVLRGRLSFDTSDYVGEYGSDGESYEDFSVYS</sequence>
<reference evidence="1 2" key="1">
    <citation type="submission" date="2018-11" db="EMBL/GenBank/DDBJ databases">
        <authorList>
            <consortium name="Pathogen Informatics"/>
        </authorList>
    </citation>
    <scope>NUCLEOTIDE SEQUENCE [LARGE SCALE GENOMIC DNA]</scope>
</reference>
<evidence type="ECO:0000313" key="1">
    <source>
        <dbReference type="EMBL" id="VDP21014.1"/>
    </source>
</evidence>
<dbReference type="WBParaSite" id="HPBE_0002062001-mRNA-1">
    <property type="protein sequence ID" value="HPBE_0002062001-mRNA-1"/>
    <property type="gene ID" value="HPBE_0002062001"/>
</dbReference>
<name>A0A3P8CNI5_HELPZ</name>
<accession>A0A3P8CNI5</accession>